<protein>
    <submittedName>
        <fullName evidence="1">Uncharacterized protein</fullName>
    </submittedName>
</protein>
<name>A0A8J2HMA3_COTCN</name>
<gene>
    <name evidence="1" type="ORF">HICCMSTLAB_LOCUS8762</name>
</gene>
<reference evidence="1" key="1">
    <citation type="submission" date="2021-04" db="EMBL/GenBank/DDBJ databases">
        <authorList>
            <person name="Chebbi M.A.C M."/>
        </authorList>
    </citation>
    <scope>NUCLEOTIDE SEQUENCE</scope>
</reference>
<dbReference type="EMBL" id="CAJNRD030001121">
    <property type="protein sequence ID" value="CAG5097557.1"/>
    <property type="molecule type" value="Genomic_DNA"/>
</dbReference>
<sequence length="128" mass="14951">LTKSEPKKLAPSFKSEFEELAFFLAPSPESEFEELQPTLTPSLFEHGEQVYLLPAALYALAKDIPTHLEWKQSLQELYEKTGYSHVSTWRYDKHVRYRKMVILSILCACARFNYRILGNMTSHDHYHA</sequence>
<evidence type="ECO:0000313" key="2">
    <source>
        <dbReference type="Proteomes" id="UP000786811"/>
    </source>
</evidence>
<feature type="non-terminal residue" evidence="1">
    <location>
        <position position="1"/>
    </location>
</feature>
<accession>A0A8J2HMA3</accession>
<dbReference type="AlphaFoldDB" id="A0A8J2HMA3"/>
<organism evidence="1 2">
    <name type="scientific">Cotesia congregata</name>
    <name type="common">Parasitoid wasp</name>
    <name type="synonym">Apanteles congregatus</name>
    <dbReference type="NCBI Taxonomy" id="51543"/>
    <lineage>
        <taxon>Eukaryota</taxon>
        <taxon>Metazoa</taxon>
        <taxon>Ecdysozoa</taxon>
        <taxon>Arthropoda</taxon>
        <taxon>Hexapoda</taxon>
        <taxon>Insecta</taxon>
        <taxon>Pterygota</taxon>
        <taxon>Neoptera</taxon>
        <taxon>Endopterygota</taxon>
        <taxon>Hymenoptera</taxon>
        <taxon>Apocrita</taxon>
        <taxon>Ichneumonoidea</taxon>
        <taxon>Braconidae</taxon>
        <taxon>Microgastrinae</taxon>
        <taxon>Cotesia</taxon>
    </lineage>
</organism>
<dbReference type="Proteomes" id="UP000786811">
    <property type="component" value="Unassembled WGS sequence"/>
</dbReference>
<comment type="caution">
    <text evidence="1">The sequence shown here is derived from an EMBL/GenBank/DDBJ whole genome shotgun (WGS) entry which is preliminary data.</text>
</comment>
<proteinExistence type="predicted"/>
<evidence type="ECO:0000313" key="1">
    <source>
        <dbReference type="EMBL" id="CAG5097557.1"/>
    </source>
</evidence>
<keyword evidence="2" id="KW-1185">Reference proteome</keyword>